<dbReference type="EMBL" id="JAIQCV010000009">
    <property type="protein sequence ID" value="KAH1067584.1"/>
    <property type="molecule type" value="Genomic_DNA"/>
</dbReference>
<sequence length="92" mass="10304">MKSGNKGPAPIPVGRLMEGNKVTLLLDSWMRLTESGDVTSAGGRRLTIDLAFSPVREYLRRDESPIESFKLSLRCHLFLRFIGDKVSLSLRV</sequence>
<dbReference type="Proteomes" id="UP000828251">
    <property type="component" value="Unassembled WGS sequence"/>
</dbReference>
<dbReference type="AlphaFoldDB" id="A0A9D3ZWX2"/>
<evidence type="ECO:0000313" key="2">
    <source>
        <dbReference type="Proteomes" id="UP000828251"/>
    </source>
</evidence>
<organism evidence="1 2">
    <name type="scientific">Gossypium stocksii</name>
    <dbReference type="NCBI Taxonomy" id="47602"/>
    <lineage>
        <taxon>Eukaryota</taxon>
        <taxon>Viridiplantae</taxon>
        <taxon>Streptophyta</taxon>
        <taxon>Embryophyta</taxon>
        <taxon>Tracheophyta</taxon>
        <taxon>Spermatophyta</taxon>
        <taxon>Magnoliopsida</taxon>
        <taxon>eudicotyledons</taxon>
        <taxon>Gunneridae</taxon>
        <taxon>Pentapetalae</taxon>
        <taxon>rosids</taxon>
        <taxon>malvids</taxon>
        <taxon>Malvales</taxon>
        <taxon>Malvaceae</taxon>
        <taxon>Malvoideae</taxon>
        <taxon>Gossypium</taxon>
    </lineage>
</organism>
<accession>A0A9D3ZWX2</accession>
<protein>
    <submittedName>
        <fullName evidence="1">Uncharacterized protein</fullName>
    </submittedName>
</protein>
<proteinExistence type="predicted"/>
<reference evidence="1 2" key="1">
    <citation type="journal article" date="2021" name="Plant Biotechnol. J.">
        <title>Multi-omics assisted identification of the key and species-specific regulatory components of drought-tolerant mechanisms in Gossypium stocksii.</title>
        <authorList>
            <person name="Yu D."/>
            <person name="Ke L."/>
            <person name="Zhang D."/>
            <person name="Wu Y."/>
            <person name="Sun Y."/>
            <person name="Mei J."/>
            <person name="Sun J."/>
            <person name="Sun Y."/>
        </authorList>
    </citation>
    <scope>NUCLEOTIDE SEQUENCE [LARGE SCALE GENOMIC DNA]</scope>
    <source>
        <strain evidence="2">cv. E1</strain>
        <tissue evidence="1">Leaf</tissue>
    </source>
</reference>
<comment type="caution">
    <text evidence="1">The sequence shown here is derived from an EMBL/GenBank/DDBJ whole genome shotgun (WGS) entry which is preliminary data.</text>
</comment>
<gene>
    <name evidence="1" type="ORF">J1N35_032571</name>
</gene>
<name>A0A9D3ZWX2_9ROSI</name>
<evidence type="ECO:0000313" key="1">
    <source>
        <dbReference type="EMBL" id="KAH1067584.1"/>
    </source>
</evidence>
<keyword evidence="2" id="KW-1185">Reference proteome</keyword>